<evidence type="ECO:0000313" key="3">
    <source>
        <dbReference type="Proteomes" id="UP000886804"/>
    </source>
</evidence>
<evidence type="ECO:0000313" key="2">
    <source>
        <dbReference type="EMBL" id="HJB06566.1"/>
    </source>
</evidence>
<keyword evidence="1" id="KW-0812">Transmembrane</keyword>
<sequence>MRRYRLEMVPEDGPFYDELVGALEEAREQQKATENFALVCAFLMGVTAVLLVLTWSGRIVI</sequence>
<organism evidence="2 3">
    <name type="scientific">Candidatus Enterocloster faecavium</name>
    <dbReference type="NCBI Taxonomy" id="2838560"/>
    <lineage>
        <taxon>Bacteria</taxon>
        <taxon>Bacillati</taxon>
        <taxon>Bacillota</taxon>
        <taxon>Clostridia</taxon>
        <taxon>Lachnospirales</taxon>
        <taxon>Lachnospiraceae</taxon>
        <taxon>Enterocloster</taxon>
    </lineage>
</organism>
<accession>A0A9D2L627</accession>
<dbReference type="Proteomes" id="UP000886804">
    <property type="component" value="Unassembled WGS sequence"/>
</dbReference>
<comment type="caution">
    <text evidence="2">The sequence shown here is derived from an EMBL/GenBank/DDBJ whole genome shotgun (WGS) entry which is preliminary data.</text>
</comment>
<evidence type="ECO:0000256" key="1">
    <source>
        <dbReference type="SAM" id="Phobius"/>
    </source>
</evidence>
<proteinExistence type="predicted"/>
<feature type="transmembrane region" description="Helical" evidence="1">
    <location>
        <begin position="36"/>
        <end position="55"/>
    </location>
</feature>
<protein>
    <submittedName>
        <fullName evidence="2">Uncharacterized protein</fullName>
    </submittedName>
</protein>
<dbReference type="EMBL" id="DWYS01000021">
    <property type="protein sequence ID" value="HJB06566.1"/>
    <property type="molecule type" value="Genomic_DNA"/>
</dbReference>
<name>A0A9D2L627_9FIRM</name>
<reference evidence="2" key="2">
    <citation type="submission" date="2021-04" db="EMBL/GenBank/DDBJ databases">
        <authorList>
            <person name="Gilroy R."/>
        </authorList>
    </citation>
    <scope>NUCLEOTIDE SEQUENCE</scope>
    <source>
        <strain evidence="2">CHK188-4685</strain>
    </source>
</reference>
<gene>
    <name evidence="2" type="ORF">H9716_01725</name>
</gene>
<keyword evidence="1" id="KW-0472">Membrane</keyword>
<keyword evidence="1" id="KW-1133">Transmembrane helix</keyword>
<reference evidence="2" key="1">
    <citation type="journal article" date="2021" name="PeerJ">
        <title>Extensive microbial diversity within the chicken gut microbiome revealed by metagenomics and culture.</title>
        <authorList>
            <person name="Gilroy R."/>
            <person name="Ravi A."/>
            <person name="Getino M."/>
            <person name="Pursley I."/>
            <person name="Horton D.L."/>
            <person name="Alikhan N.F."/>
            <person name="Baker D."/>
            <person name="Gharbi K."/>
            <person name="Hall N."/>
            <person name="Watson M."/>
            <person name="Adriaenssens E.M."/>
            <person name="Foster-Nyarko E."/>
            <person name="Jarju S."/>
            <person name="Secka A."/>
            <person name="Antonio M."/>
            <person name="Oren A."/>
            <person name="Chaudhuri R.R."/>
            <person name="La Ragione R."/>
            <person name="Hildebrand F."/>
            <person name="Pallen M.J."/>
        </authorList>
    </citation>
    <scope>NUCLEOTIDE SEQUENCE</scope>
    <source>
        <strain evidence="2">CHK188-4685</strain>
    </source>
</reference>
<dbReference type="AlphaFoldDB" id="A0A9D2L627"/>